<organism evidence="2 3">
    <name type="scientific">Uliginosibacterium aquaticum</name>
    <dbReference type="NCBI Taxonomy" id="2731212"/>
    <lineage>
        <taxon>Bacteria</taxon>
        <taxon>Pseudomonadati</taxon>
        <taxon>Pseudomonadota</taxon>
        <taxon>Betaproteobacteria</taxon>
        <taxon>Rhodocyclales</taxon>
        <taxon>Zoogloeaceae</taxon>
        <taxon>Uliginosibacterium</taxon>
    </lineage>
</organism>
<comment type="caution">
    <text evidence="2">The sequence shown here is derived from an EMBL/GenBank/DDBJ whole genome shotgun (WGS) entry which is preliminary data.</text>
</comment>
<evidence type="ECO:0000313" key="2">
    <source>
        <dbReference type="EMBL" id="NSL55408.1"/>
    </source>
</evidence>
<dbReference type="SUPFAM" id="SSF53756">
    <property type="entry name" value="UDP-Glycosyltransferase/glycogen phosphorylase"/>
    <property type="match status" value="1"/>
</dbReference>
<dbReference type="CDD" id="cd03801">
    <property type="entry name" value="GT4_PimA-like"/>
    <property type="match status" value="1"/>
</dbReference>
<keyword evidence="3" id="KW-1185">Reference proteome</keyword>
<dbReference type="PANTHER" id="PTHR46656:SF3">
    <property type="entry name" value="PUTATIVE-RELATED"/>
    <property type="match status" value="1"/>
</dbReference>
<dbReference type="Proteomes" id="UP000778523">
    <property type="component" value="Unassembled WGS sequence"/>
</dbReference>
<dbReference type="RefSeq" id="WP_170021820.1">
    <property type="nucleotide sequence ID" value="NZ_JABCSC020000002.1"/>
</dbReference>
<proteinExistence type="predicted"/>
<gene>
    <name evidence="2" type="ORF">HJ583_010270</name>
</gene>
<name>A0ABX2IHP4_9RHOO</name>
<dbReference type="Gene3D" id="3.40.50.2000">
    <property type="entry name" value="Glycogen Phosphorylase B"/>
    <property type="match status" value="1"/>
</dbReference>
<accession>A0ABX2IHP4</accession>
<dbReference type="InterPro" id="IPR001296">
    <property type="entry name" value="Glyco_trans_1"/>
</dbReference>
<feature type="domain" description="Glycosyl transferase family 1" evidence="1">
    <location>
        <begin position="171"/>
        <end position="304"/>
    </location>
</feature>
<dbReference type="EMBL" id="JABCSC020000002">
    <property type="protein sequence ID" value="NSL55408.1"/>
    <property type="molecule type" value="Genomic_DNA"/>
</dbReference>
<sequence length="393" mass="43420">MKRILIAGWRGVSHSFAMVNQHQILALARHGGFELFHRDMPWFLQHWNARDHASGFSAAEDTFIMGMPPIPEEEADCVYRICSPLHTPGSSARRTISYAITELGYQRSNLQNPDLDLSLMTTGENLLTTPTRWSRDRLLDFGFAEDKIRVVRHGVDLATFSPLSAAELASQRAALGIPSDAVVFLNVGVPTWNKGIDLLVRAFALAHQRQPNIRLILKDARALYGLPVDSVLQQVAASHPGLLSQEVLNAIMVVSQNLSQGEMRLLYGIADHYVSPYRAEGFNLPVLEAQACGTPVIVSSGGATDDFCDATDISKIASVFRRGPLRDNMDCCWVDPDFSCLQNLVTAATLSGPRPAHAADPLRQAARRNAEQHSWDRAIRELIPLLQPDKDAR</sequence>
<evidence type="ECO:0000259" key="1">
    <source>
        <dbReference type="Pfam" id="PF00534"/>
    </source>
</evidence>
<dbReference type="Pfam" id="PF00534">
    <property type="entry name" value="Glycos_transf_1"/>
    <property type="match status" value="1"/>
</dbReference>
<evidence type="ECO:0000313" key="3">
    <source>
        <dbReference type="Proteomes" id="UP000778523"/>
    </source>
</evidence>
<protein>
    <submittedName>
        <fullName evidence="2">Glycosyltransferase family 4 protein</fullName>
    </submittedName>
</protein>
<dbReference type="PANTHER" id="PTHR46656">
    <property type="entry name" value="PUTATIVE-RELATED"/>
    <property type="match status" value="1"/>
</dbReference>
<reference evidence="2 3" key="1">
    <citation type="submission" date="2020-06" db="EMBL/GenBank/DDBJ databases">
        <title>Draft genome of Uliginosibacterium sp. IMCC34675.</title>
        <authorList>
            <person name="Song J."/>
        </authorList>
    </citation>
    <scope>NUCLEOTIDE SEQUENCE [LARGE SCALE GENOMIC DNA]</scope>
    <source>
        <strain evidence="2 3">IMCC34675</strain>
    </source>
</reference>